<dbReference type="AlphaFoldDB" id="A0A8J3ZV52"/>
<keyword evidence="3" id="KW-1185">Reference proteome</keyword>
<evidence type="ECO:0000256" key="1">
    <source>
        <dbReference type="SAM" id="MobiDB-lite"/>
    </source>
</evidence>
<feature type="region of interest" description="Disordered" evidence="1">
    <location>
        <begin position="35"/>
        <end position="54"/>
    </location>
</feature>
<organism evidence="2 3">
    <name type="scientific">Virgisporangium ochraceum</name>
    <dbReference type="NCBI Taxonomy" id="65505"/>
    <lineage>
        <taxon>Bacteria</taxon>
        <taxon>Bacillati</taxon>
        <taxon>Actinomycetota</taxon>
        <taxon>Actinomycetes</taxon>
        <taxon>Micromonosporales</taxon>
        <taxon>Micromonosporaceae</taxon>
        <taxon>Virgisporangium</taxon>
    </lineage>
</organism>
<sequence length="54" mass="5561">MAEDPQLVADIAELMAEAAPTNAGKYTVTVTGSQGVQVGDSNTQTNTFGPLPPR</sequence>
<accession>A0A8J3ZV52</accession>
<dbReference type="EMBL" id="BOPH01000035">
    <property type="protein sequence ID" value="GIJ68045.1"/>
    <property type="molecule type" value="Genomic_DNA"/>
</dbReference>
<evidence type="ECO:0000313" key="2">
    <source>
        <dbReference type="EMBL" id="GIJ68045.1"/>
    </source>
</evidence>
<name>A0A8J3ZV52_9ACTN</name>
<comment type="caution">
    <text evidence="2">The sequence shown here is derived from an EMBL/GenBank/DDBJ whole genome shotgun (WGS) entry which is preliminary data.</text>
</comment>
<proteinExistence type="predicted"/>
<reference evidence="2" key="1">
    <citation type="submission" date="2021-01" db="EMBL/GenBank/DDBJ databases">
        <title>Whole genome shotgun sequence of Virgisporangium ochraceum NBRC 16418.</title>
        <authorList>
            <person name="Komaki H."/>
            <person name="Tamura T."/>
        </authorList>
    </citation>
    <scope>NUCLEOTIDE SEQUENCE</scope>
    <source>
        <strain evidence="2">NBRC 16418</strain>
    </source>
</reference>
<gene>
    <name evidence="2" type="ORF">Voc01_029620</name>
</gene>
<protein>
    <submittedName>
        <fullName evidence="2">Uncharacterized protein</fullName>
    </submittedName>
</protein>
<dbReference type="Proteomes" id="UP000635606">
    <property type="component" value="Unassembled WGS sequence"/>
</dbReference>
<evidence type="ECO:0000313" key="3">
    <source>
        <dbReference type="Proteomes" id="UP000635606"/>
    </source>
</evidence>